<feature type="non-terminal residue" evidence="3">
    <location>
        <position position="574"/>
    </location>
</feature>
<feature type="compositionally biased region" description="Basic and acidic residues" evidence="1">
    <location>
        <begin position="187"/>
        <end position="226"/>
    </location>
</feature>
<feature type="compositionally biased region" description="Polar residues" evidence="1">
    <location>
        <begin position="263"/>
        <end position="276"/>
    </location>
</feature>
<sequence>MRLKLLVLLLLIVALANIASSEEPNGMYDGGTPQRFISLDDIKYQPPDQISQQQMVYPDFEIVSYPMFSGYSQFDEYDPNPNGNKSENGFILSLGSKNERLLKEYLKKPGRKQSKIGELTGARGENNKGNVKKPESQVSGGLDKQLKGPGKPKELPQSDTAQENDNKQIMVVKQNGEGISKVAENTRITEEQPKETGRNKTEKQLKENQAEKRKDLSKTDIVEKIDNQQLVTEENNGSENISKVEKITTEVGQKEPNDVGKESVQQKNQQNTTSGSEETEVRRFLIKKKCSKKRKSSSSSSSSEEEQTKIKMENDEDNTGGEKTKKENIRSHPERILVVEQKDKGVKDNQMIGTEINTAPPPKSGDDQKVEPKIEIGTQSDVSENENDTSISIIELPPTSPTSIHRVEEISKSSQEVDKTVKVEELQKKGPELENRRNTTITPAPTVSGGESKELEPNSEDGKNVAVIQVNKEEKEDEGTMQADEGSILYGSNESEENVSIIEEPEITQKIIPHLCGSKISDVEGQVLLDYPYLDGFEITEENVQVEESGHGIMENGKHEEKDDQVEKTKEEKE</sequence>
<feature type="compositionally biased region" description="Polar residues" evidence="1">
    <location>
        <begin position="377"/>
        <end position="392"/>
    </location>
</feature>
<keyword evidence="2" id="KW-0732">Signal</keyword>
<name>A0A0V0G4R4_TRIDM</name>
<dbReference type="AlphaFoldDB" id="A0A0V0G4R4"/>
<feature type="signal peptide" evidence="2">
    <location>
        <begin position="1"/>
        <end position="21"/>
    </location>
</feature>
<dbReference type="EMBL" id="GECL01003799">
    <property type="protein sequence ID" value="JAP02325.1"/>
    <property type="molecule type" value="Transcribed_RNA"/>
</dbReference>
<evidence type="ECO:0000313" key="3">
    <source>
        <dbReference type="EMBL" id="JAP02325.1"/>
    </source>
</evidence>
<reference evidence="3" key="1">
    <citation type="journal article" date="2018" name="J. Proteomics">
        <title>Exploring the molecular complexity of Triatoma dimidiata sialome.</title>
        <authorList>
            <person name="Santiago P.B."/>
            <person name="de Araujo C.N."/>
            <person name="Charneau S."/>
            <person name="Bastos I.M.D."/>
            <person name="Assumpcao T.C.F."/>
            <person name="Queiroz R.M.L."/>
            <person name="Praca Y.R."/>
            <person name="Cordeiro T.M."/>
            <person name="Garcia C.H.S."/>
            <person name="da Silva I.G."/>
            <person name="Raiol T."/>
            <person name="Motta F.N."/>
            <person name="de Araujo Oliveira J.V."/>
            <person name="de Sousa M.V."/>
            <person name="Ribeiro J.M.C."/>
            <person name="de Santana J.M."/>
        </authorList>
    </citation>
    <scope>NUCLEOTIDE SEQUENCE</scope>
    <source>
        <strain evidence="3">Santander</strain>
        <tissue evidence="3">Salivary glands</tissue>
    </source>
</reference>
<feature type="chain" id="PRO_5006865163" evidence="2">
    <location>
        <begin position="22"/>
        <end position="574"/>
    </location>
</feature>
<evidence type="ECO:0000256" key="2">
    <source>
        <dbReference type="SAM" id="SignalP"/>
    </source>
</evidence>
<feature type="compositionally biased region" description="Basic and acidic residues" evidence="1">
    <location>
        <begin position="320"/>
        <end position="347"/>
    </location>
</feature>
<feature type="compositionally biased region" description="Basic and acidic residues" evidence="1">
    <location>
        <begin position="242"/>
        <end position="261"/>
    </location>
</feature>
<feature type="compositionally biased region" description="Basic and acidic residues" evidence="1">
    <location>
        <begin position="364"/>
        <end position="374"/>
    </location>
</feature>
<feature type="compositionally biased region" description="Basic and acidic residues" evidence="1">
    <location>
        <begin position="451"/>
        <end position="463"/>
    </location>
</feature>
<feature type="region of interest" description="Disordered" evidence="1">
    <location>
        <begin position="106"/>
        <end position="497"/>
    </location>
</feature>
<organism evidence="3">
    <name type="scientific">Triatoma dimidiata</name>
    <name type="common">Kissing bug</name>
    <name type="synonym">Meccus dimidiatus</name>
    <dbReference type="NCBI Taxonomy" id="72491"/>
    <lineage>
        <taxon>Eukaryota</taxon>
        <taxon>Metazoa</taxon>
        <taxon>Ecdysozoa</taxon>
        <taxon>Arthropoda</taxon>
        <taxon>Hexapoda</taxon>
        <taxon>Insecta</taxon>
        <taxon>Pterygota</taxon>
        <taxon>Neoptera</taxon>
        <taxon>Paraneoptera</taxon>
        <taxon>Hemiptera</taxon>
        <taxon>Heteroptera</taxon>
        <taxon>Panheteroptera</taxon>
        <taxon>Cimicomorpha</taxon>
        <taxon>Reduviidae</taxon>
        <taxon>Triatominae</taxon>
        <taxon>Triatoma</taxon>
    </lineage>
</organism>
<feature type="compositionally biased region" description="Basic residues" evidence="1">
    <location>
        <begin position="284"/>
        <end position="296"/>
    </location>
</feature>
<accession>A0A0V0G4R4</accession>
<proteinExistence type="predicted"/>
<feature type="compositionally biased region" description="Basic and acidic residues" evidence="1">
    <location>
        <begin position="556"/>
        <end position="574"/>
    </location>
</feature>
<evidence type="ECO:0000256" key="1">
    <source>
        <dbReference type="SAM" id="MobiDB-lite"/>
    </source>
</evidence>
<feature type="compositionally biased region" description="Basic and acidic residues" evidence="1">
    <location>
        <begin position="405"/>
        <end position="437"/>
    </location>
</feature>
<feature type="region of interest" description="Disordered" evidence="1">
    <location>
        <begin position="547"/>
        <end position="574"/>
    </location>
</feature>
<protein>
    <submittedName>
        <fullName evidence="3">Putative microtubule-associated protein futsch</fullName>
    </submittedName>
</protein>
<feature type="compositionally biased region" description="Polar residues" evidence="1">
    <location>
        <begin position="227"/>
        <end position="241"/>
    </location>
</feature>